<gene>
    <name evidence="2" type="ORF">PAHAL_8G190900</name>
</gene>
<accession>A0A2T8I9J4</accession>
<protein>
    <submittedName>
        <fullName evidence="2">Uncharacterized protein</fullName>
    </submittedName>
</protein>
<dbReference type="EMBL" id="CM008053">
    <property type="protein sequence ID" value="PVH34308.1"/>
    <property type="molecule type" value="Genomic_DNA"/>
</dbReference>
<feature type="compositionally biased region" description="Basic and acidic residues" evidence="1">
    <location>
        <begin position="67"/>
        <end position="78"/>
    </location>
</feature>
<dbReference type="Proteomes" id="UP000243499">
    <property type="component" value="Chromosome 8"/>
</dbReference>
<proteinExistence type="predicted"/>
<dbReference type="Gramene" id="PVH34308">
    <property type="protein sequence ID" value="PVH34308"/>
    <property type="gene ID" value="PAHAL_8G190900"/>
</dbReference>
<sequence length="100" mass="11818">MKLYSMCFLRRQGRTSSFRMWASRLRGLRPVNRTFEQIWQRRGGPMLSFEPLSIPCAKMDELSKEVQETEESRSRDGEEMNMQDEMNAKLELVLSQVRPS</sequence>
<name>A0A2T8I9J4_9POAL</name>
<feature type="region of interest" description="Disordered" evidence="1">
    <location>
        <begin position="67"/>
        <end position="87"/>
    </location>
</feature>
<evidence type="ECO:0000313" key="2">
    <source>
        <dbReference type="EMBL" id="PVH34308.1"/>
    </source>
</evidence>
<organism evidence="2">
    <name type="scientific">Panicum hallii</name>
    <dbReference type="NCBI Taxonomy" id="206008"/>
    <lineage>
        <taxon>Eukaryota</taxon>
        <taxon>Viridiplantae</taxon>
        <taxon>Streptophyta</taxon>
        <taxon>Embryophyta</taxon>
        <taxon>Tracheophyta</taxon>
        <taxon>Spermatophyta</taxon>
        <taxon>Magnoliopsida</taxon>
        <taxon>Liliopsida</taxon>
        <taxon>Poales</taxon>
        <taxon>Poaceae</taxon>
        <taxon>PACMAD clade</taxon>
        <taxon>Panicoideae</taxon>
        <taxon>Panicodae</taxon>
        <taxon>Paniceae</taxon>
        <taxon>Panicinae</taxon>
        <taxon>Panicum</taxon>
        <taxon>Panicum sect. Panicum</taxon>
    </lineage>
</organism>
<evidence type="ECO:0000256" key="1">
    <source>
        <dbReference type="SAM" id="MobiDB-lite"/>
    </source>
</evidence>
<reference evidence="2" key="1">
    <citation type="submission" date="2018-04" db="EMBL/GenBank/DDBJ databases">
        <title>WGS assembly of Panicum hallii.</title>
        <authorList>
            <person name="Lovell J."/>
            <person name="Jenkins J."/>
            <person name="Lowry D."/>
            <person name="Mamidi S."/>
            <person name="Sreedasyam A."/>
            <person name="Weng X."/>
            <person name="Barry K."/>
            <person name="Bonette J."/>
            <person name="Campitelli B."/>
            <person name="Daum C."/>
            <person name="Gordon S."/>
            <person name="Gould B."/>
            <person name="Lipzen A."/>
            <person name="Macqueen A."/>
            <person name="Palacio-Mejia J."/>
            <person name="Plott C."/>
            <person name="Shakirov E."/>
            <person name="Shu S."/>
            <person name="Yoshinaga Y."/>
            <person name="Zane M."/>
            <person name="Rokhsar D."/>
            <person name="Grimwood J."/>
            <person name="Schmutz J."/>
            <person name="Juenger T."/>
        </authorList>
    </citation>
    <scope>NUCLEOTIDE SEQUENCE [LARGE SCALE GENOMIC DNA]</scope>
    <source>
        <strain evidence="2">FIL2</strain>
    </source>
</reference>
<dbReference type="AlphaFoldDB" id="A0A2T8I9J4"/>